<evidence type="ECO:0000313" key="3">
    <source>
        <dbReference type="Proteomes" id="UP001237642"/>
    </source>
</evidence>
<evidence type="ECO:0000256" key="1">
    <source>
        <dbReference type="SAM" id="MobiDB-lite"/>
    </source>
</evidence>
<accession>A0AAD8MAP4</accession>
<organism evidence="2 3">
    <name type="scientific">Heracleum sosnowskyi</name>
    <dbReference type="NCBI Taxonomy" id="360622"/>
    <lineage>
        <taxon>Eukaryota</taxon>
        <taxon>Viridiplantae</taxon>
        <taxon>Streptophyta</taxon>
        <taxon>Embryophyta</taxon>
        <taxon>Tracheophyta</taxon>
        <taxon>Spermatophyta</taxon>
        <taxon>Magnoliopsida</taxon>
        <taxon>eudicotyledons</taxon>
        <taxon>Gunneridae</taxon>
        <taxon>Pentapetalae</taxon>
        <taxon>asterids</taxon>
        <taxon>campanulids</taxon>
        <taxon>Apiales</taxon>
        <taxon>Apiaceae</taxon>
        <taxon>Apioideae</taxon>
        <taxon>apioid superclade</taxon>
        <taxon>Tordylieae</taxon>
        <taxon>Tordyliinae</taxon>
        <taxon>Heracleum</taxon>
    </lineage>
</organism>
<feature type="region of interest" description="Disordered" evidence="1">
    <location>
        <begin position="1"/>
        <end position="70"/>
    </location>
</feature>
<proteinExistence type="predicted"/>
<reference evidence="2" key="1">
    <citation type="submission" date="2023-02" db="EMBL/GenBank/DDBJ databases">
        <title>Genome of toxic invasive species Heracleum sosnowskyi carries increased number of genes despite the absence of recent whole-genome duplications.</title>
        <authorList>
            <person name="Schelkunov M."/>
            <person name="Shtratnikova V."/>
            <person name="Makarenko M."/>
            <person name="Klepikova A."/>
            <person name="Omelchenko D."/>
            <person name="Novikova G."/>
            <person name="Obukhova E."/>
            <person name="Bogdanov V."/>
            <person name="Penin A."/>
            <person name="Logacheva M."/>
        </authorList>
    </citation>
    <scope>NUCLEOTIDE SEQUENCE</scope>
    <source>
        <strain evidence="2">Hsosn_3</strain>
        <tissue evidence="2">Leaf</tissue>
    </source>
</reference>
<dbReference type="Proteomes" id="UP001237642">
    <property type="component" value="Unassembled WGS sequence"/>
</dbReference>
<sequence length="136" mass="14756">MDFSNVVAQEDTSDVDGELLSLSNSDGASPKAVPSIWAEDQSNRAGGEKYSKNEKSHIDPVRSSKYSGYPPTSLSNETGWMKDFPRAIVSAQNSSSLVILLNYTLHGRILMPVQICSTSVPGMSFDNLTMIVRNLG</sequence>
<protein>
    <submittedName>
        <fullName evidence="2">Uncharacterized protein</fullName>
    </submittedName>
</protein>
<dbReference type="EMBL" id="JAUIZM010000009">
    <property type="protein sequence ID" value="KAK1365794.1"/>
    <property type="molecule type" value="Genomic_DNA"/>
</dbReference>
<keyword evidence="3" id="KW-1185">Reference proteome</keyword>
<dbReference type="AlphaFoldDB" id="A0AAD8MAP4"/>
<gene>
    <name evidence="2" type="ORF">POM88_041355</name>
</gene>
<reference evidence="2" key="2">
    <citation type="submission" date="2023-05" db="EMBL/GenBank/DDBJ databases">
        <authorList>
            <person name="Schelkunov M.I."/>
        </authorList>
    </citation>
    <scope>NUCLEOTIDE SEQUENCE</scope>
    <source>
        <strain evidence="2">Hsosn_3</strain>
        <tissue evidence="2">Leaf</tissue>
    </source>
</reference>
<feature type="compositionally biased region" description="Basic and acidic residues" evidence="1">
    <location>
        <begin position="46"/>
        <end position="62"/>
    </location>
</feature>
<name>A0AAD8MAP4_9APIA</name>
<evidence type="ECO:0000313" key="2">
    <source>
        <dbReference type="EMBL" id="KAK1365794.1"/>
    </source>
</evidence>
<comment type="caution">
    <text evidence="2">The sequence shown here is derived from an EMBL/GenBank/DDBJ whole genome shotgun (WGS) entry which is preliminary data.</text>
</comment>